<protein>
    <recommendedName>
        <fullName evidence="1">SusD-like N-terminal domain-containing protein</fullName>
    </recommendedName>
</protein>
<sequence>MPIAIKPWEGTFEFVQQNAIGVSDEHSYGSYDFKTIRKVNNFLANVDKCAMNDELKNRMKAEARFFRAICYLDLTTKFGKVPVITDVMEFDAPNVPRDEISKVQNFILTELDEIAKILPERYVGGYLNESGRVTRFAALALRARAALYFGNFTEAEKSAHTVITEGHYSLFKISSLNEAQQKEAAEMDAYMDYTAKGLNREKFLKGLFSYESLWFDENANPNNPEYILTREYMADPNNADWSRYTYFIPMSLSVQEGYISYEPMQDLIDAYWDADGKTLAHTTAEET</sequence>
<evidence type="ECO:0000313" key="2">
    <source>
        <dbReference type="EMBL" id="EJW99152.1"/>
    </source>
</evidence>
<accession>J9GBM3</accession>
<dbReference type="Gene3D" id="1.25.40.390">
    <property type="match status" value="1"/>
</dbReference>
<dbReference type="Pfam" id="PF14322">
    <property type="entry name" value="SusD-like_3"/>
    <property type="match status" value="1"/>
</dbReference>
<feature type="domain" description="SusD-like N-terminal" evidence="1">
    <location>
        <begin position="33"/>
        <end position="146"/>
    </location>
</feature>
<proteinExistence type="predicted"/>
<gene>
    <name evidence="2" type="ORF">EVA_12741</name>
</gene>
<reference evidence="2" key="1">
    <citation type="journal article" date="2012" name="PLoS ONE">
        <title>Gene sets for utilization of primary and secondary nutrition supplies in the distal gut of endangered iberian lynx.</title>
        <authorList>
            <person name="Alcaide M."/>
            <person name="Messina E."/>
            <person name="Richter M."/>
            <person name="Bargiela R."/>
            <person name="Peplies J."/>
            <person name="Huws S.A."/>
            <person name="Newbold C.J."/>
            <person name="Golyshin P.N."/>
            <person name="Simon M.A."/>
            <person name="Lopez G."/>
            <person name="Yakimov M.M."/>
            <person name="Ferrer M."/>
        </authorList>
    </citation>
    <scope>NUCLEOTIDE SEQUENCE</scope>
</reference>
<evidence type="ECO:0000259" key="1">
    <source>
        <dbReference type="Pfam" id="PF14322"/>
    </source>
</evidence>
<dbReference type="AlphaFoldDB" id="J9GBM3"/>
<name>J9GBM3_9ZZZZ</name>
<dbReference type="SUPFAM" id="SSF48452">
    <property type="entry name" value="TPR-like"/>
    <property type="match status" value="1"/>
</dbReference>
<dbReference type="InterPro" id="IPR033985">
    <property type="entry name" value="SusD-like_N"/>
</dbReference>
<comment type="caution">
    <text evidence="2">The sequence shown here is derived from an EMBL/GenBank/DDBJ whole genome shotgun (WGS) entry which is preliminary data.</text>
</comment>
<dbReference type="EMBL" id="AMCI01003949">
    <property type="protein sequence ID" value="EJW99152.1"/>
    <property type="molecule type" value="Genomic_DNA"/>
</dbReference>
<dbReference type="InterPro" id="IPR011990">
    <property type="entry name" value="TPR-like_helical_dom_sf"/>
</dbReference>
<organism evidence="2">
    <name type="scientific">gut metagenome</name>
    <dbReference type="NCBI Taxonomy" id="749906"/>
    <lineage>
        <taxon>unclassified sequences</taxon>
        <taxon>metagenomes</taxon>
        <taxon>organismal metagenomes</taxon>
    </lineage>
</organism>